<evidence type="ECO:0000256" key="5">
    <source>
        <dbReference type="ARBA" id="ARBA00023136"/>
    </source>
</evidence>
<organism evidence="8 9">
    <name type="scientific">Exiguobacterium indicum</name>
    <dbReference type="NCBI Taxonomy" id="296995"/>
    <lineage>
        <taxon>Bacteria</taxon>
        <taxon>Bacillati</taxon>
        <taxon>Bacillota</taxon>
        <taxon>Bacilli</taxon>
        <taxon>Bacillales</taxon>
        <taxon>Bacillales Family XII. Incertae Sedis</taxon>
        <taxon>Exiguobacterium</taxon>
    </lineage>
</organism>
<keyword evidence="7" id="KW-0732">Signal</keyword>
<feature type="transmembrane region" description="Helical" evidence="6">
    <location>
        <begin position="342"/>
        <end position="364"/>
    </location>
</feature>
<feature type="transmembrane region" description="Helical" evidence="6">
    <location>
        <begin position="520"/>
        <end position="545"/>
    </location>
</feature>
<feature type="signal peptide" evidence="7">
    <location>
        <begin position="1"/>
        <end position="25"/>
    </location>
</feature>
<feature type="transmembrane region" description="Helical" evidence="6">
    <location>
        <begin position="478"/>
        <end position="500"/>
    </location>
</feature>
<sequence>MRYLRNLVLVFVLLIAGQHAVPVHAASTDDLYVAIGQALSAVASEDRAALNQAIDELGQAAQDLPDQQAAITKAVKQVDAKRSATFPEVREQLTALSAAVRNQEEATKPKTDPVAKAKVKQLLSLTKEMRQVKASDRPAAEQRLLTAWATHESLVRNDSVGHYGNIEMALASIRIAAARQPSDTKEWKTALDQFDAAVQSFLDGEQVQAKKTGLQSLLTPLEEAQTALAANDLPKAKEALEAFLKTWPRAEGEVRTRNEGLYSQLESDVPLLLARLTPETREKTAQELQSFENAIAQLQTKTHYTFVDAMLVMLREGLEALLIVSALVAFARKSRSKQEGKVWAGAGLGLIASGLLALILQTVFQASFAATGREQIEGYTGIVAVVVMLFVGYWLHSKSAVAKRKHFLSTLSTTSLFFVSFLTIFREGAETLLFYIGMAPAMTKTALLSGIGLAIIIIGLVSYAVIQIGVRLPIHRLFQVASWLIYLMAFKILGTSLHALQLTNVLPIHPINGLGTAGWIGFYPTLETLLPQIVLMILIALFTIWQKRRASSIQTAA</sequence>
<proteinExistence type="inferred from homology"/>
<keyword evidence="4 6" id="KW-1133">Transmembrane helix</keyword>
<name>A0A0V8GCK6_9BACL</name>
<evidence type="ECO:0000313" key="8">
    <source>
        <dbReference type="EMBL" id="KSU47963.1"/>
    </source>
</evidence>
<comment type="caution">
    <text evidence="8">The sequence shown here is derived from an EMBL/GenBank/DDBJ whole genome shotgun (WGS) entry which is preliminary data.</text>
</comment>
<dbReference type="GO" id="GO:0015093">
    <property type="term" value="F:ferrous iron transmembrane transporter activity"/>
    <property type="evidence" value="ECO:0007669"/>
    <property type="project" value="TreeGrafter"/>
</dbReference>
<evidence type="ECO:0000256" key="6">
    <source>
        <dbReference type="SAM" id="Phobius"/>
    </source>
</evidence>
<keyword evidence="3 6" id="KW-0812">Transmembrane</keyword>
<dbReference type="PANTHER" id="PTHR31632">
    <property type="entry name" value="IRON TRANSPORTER FTH1"/>
    <property type="match status" value="1"/>
</dbReference>
<dbReference type="Proteomes" id="UP000053797">
    <property type="component" value="Unassembled WGS sequence"/>
</dbReference>
<evidence type="ECO:0000256" key="4">
    <source>
        <dbReference type="ARBA" id="ARBA00022989"/>
    </source>
</evidence>
<dbReference type="RefSeq" id="WP_058265948.1">
    <property type="nucleotide sequence ID" value="NZ_FMYN01000006.1"/>
</dbReference>
<evidence type="ECO:0008006" key="10">
    <source>
        <dbReference type="Google" id="ProtNLM"/>
    </source>
</evidence>
<dbReference type="OrthoDB" id="8215804at2"/>
<dbReference type="InterPro" id="IPR004923">
    <property type="entry name" value="FTR1/Fip1/EfeU"/>
</dbReference>
<dbReference type="AlphaFoldDB" id="A0A0V8GCK6"/>
<dbReference type="PANTHER" id="PTHR31632:SF2">
    <property type="entry name" value="PLASMA MEMBRANE IRON PERMEASE"/>
    <property type="match status" value="1"/>
</dbReference>
<feature type="transmembrane region" description="Helical" evidence="6">
    <location>
        <begin position="445"/>
        <end position="466"/>
    </location>
</feature>
<keyword evidence="5 6" id="KW-0472">Membrane</keyword>
<evidence type="ECO:0000313" key="9">
    <source>
        <dbReference type="Proteomes" id="UP000053797"/>
    </source>
</evidence>
<dbReference type="EMBL" id="LNQL01000006">
    <property type="protein sequence ID" value="KSU47963.1"/>
    <property type="molecule type" value="Genomic_DNA"/>
</dbReference>
<protein>
    <recommendedName>
        <fullName evidence="10">Iron permease</fullName>
    </recommendedName>
</protein>
<evidence type="ECO:0000256" key="3">
    <source>
        <dbReference type="ARBA" id="ARBA00022692"/>
    </source>
</evidence>
<comment type="subcellular location">
    <subcellularLocation>
        <location evidence="1">Membrane</location>
        <topology evidence="1">Multi-pass membrane protein</topology>
    </subcellularLocation>
</comment>
<reference evidence="8 9" key="1">
    <citation type="journal article" date="2015" name="Int. J. Syst. Evol. Microbiol.">
        <title>Exiguobacterium enclense sp. nov., isolated from sediment.</title>
        <authorList>
            <person name="Dastager S.G."/>
            <person name="Mawlankar R."/>
            <person name="Sonalkar V.V."/>
            <person name="Thorat M.N."/>
            <person name="Mual P."/>
            <person name="Verma A."/>
            <person name="Krishnamurthi S."/>
            <person name="Tang S.K."/>
            <person name="Li W.J."/>
        </authorList>
    </citation>
    <scope>NUCLEOTIDE SEQUENCE [LARGE SCALE GENOMIC DNA]</scope>
    <source>
        <strain evidence="8 9">NIO-1109</strain>
    </source>
</reference>
<evidence type="ECO:0000256" key="1">
    <source>
        <dbReference type="ARBA" id="ARBA00004141"/>
    </source>
</evidence>
<gene>
    <name evidence="8" type="ORF">AS033_15015</name>
</gene>
<feature type="transmembrane region" description="Helical" evidence="6">
    <location>
        <begin position="309"/>
        <end position="330"/>
    </location>
</feature>
<evidence type="ECO:0000256" key="2">
    <source>
        <dbReference type="ARBA" id="ARBA00008333"/>
    </source>
</evidence>
<evidence type="ECO:0000256" key="7">
    <source>
        <dbReference type="SAM" id="SignalP"/>
    </source>
</evidence>
<feature type="chain" id="PRO_5006891860" description="Iron permease" evidence="7">
    <location>
        <begin position="26"/>
        <end position="557"/>
    </location>
</feature>
<accession>A0A0V8GCK6</accession>
<dbReference type="Pfam" id="PF03239">
    <property type="entry name" value="FTR1"/>
    <property type="match status" value="1"/>
</dbReference>
<feature type="transmembrane region" description="Helical" evidence="6">
    <location>
        <begin position="376"/>
        <end position="395"/>
    </location>
</feature>
<dbReference type="GO" id="GO:0033573">
    <property type="term" value="C:high-affinity iron permease complex"/>
    <property type="evidence" value="ECO:0007669"/>
    <property type="project" value="InterPro"/>
</dbReference>
<feature type="transmembrane region" description="Helical" evidence="6">
    <location>
        <begin position="407"/>
        <end position="425"/>
    </location>
</feature>
<comment type="similarity">
    <text evidence="2">Belongs to the oxidase-dependent Fe transporter (OFeT) (TC 9.A.10.1) family.</text>
</comment>